<feature type="compositionally biased region" description="Low complexity" evidence="1">
    <location>
        <begin position="171"/>
        <end position="182"/>
    </location>
</feature>
<evidence type="ECO:0000313" key="3">
    <source>
        <dbReference type="Proteomes" id="UP000318801"/>
    </source>
</evidence>
<feature type="compositionally biased region" description="Polar residues" evidence="1">
    <location>
        <begin position="46"/>
        <end position="61"/>
    </location>
</feature>
<feature type="region of interest" description="Disordered" evidence="1">
    <location>
        <begin position="46"/>
        <end position="68"/>
    </location>
</feature>
<dbReference type="AlphaFoldDB" id="A0A506UG58"/>
<organism evidence="2 3">
    <name type="scientific">Martelella alba</name>
    <dbReference type="NCBI Taxonomy" id="2590451"/>
    <lineage>
        <taxon>Bacteria</taxon>
        <taxon>Pseudomonadati</taxon>
        <taxon>Pseudomonadota</taxon>
        <taxon>Alphaproteobacteria</taxon>
        <taxon>Hyphomicrobiales</taxon>
        <taxon>Aurantimonadaceae</taxon>
        <taxon>Martelella</taxon>
    </lineage>
</organism>
<feature type="compositionally biased region" description="Polar residues" evidence="1">
    <location>
        <begin position="187"/>
        <end position="201"/>
    </location>
</feature>
<gene>
    <name evidence="2" type="ORF">FJU08_03745</name>
</gene>
<evidence type="ECO:0000256" key="1">
    <source>
        <dbReference type="SAM" id="MobiDB-lite"/>
    </source>
</evidence>
<comment type="caution">
    <text evidence="2">The sequence shown here is derived from an EMBL/GenBank/DDBJ whole genome shotgun (WGS) entry which is preliminary data.</text>
</comment>
<protein>
    <submittedName>
        <fullName evidence="2">Uncharacterized protein</fullName>
    </submittedName>
</protein>
<reference evidence="2 3" key="1">
    <citation type="submission" date="2019-06" db="EMBL/GenBank/DDBJ databases">
        <authorList>
            <person name="Li M."/>
        </authorList>
    </citation>
    <scope>NUCLEOTIDE SEQUENCE [LARGE SCALE GENOMIC DNA]</scope>
    <source>
        <strain evidence="2 3">BGMRC2036</strain>
    </source>
</reference>
<name>A0A506UG58_9HYPH</name>
<feature type="region of interest" description="Disordered" evidence="1">
    <location>
        <begin position="158"/>
        <end position="205"/>
    </location>
</feature>
<keyword evidence="3" id="KW-1185">Reference proteome</keyword>
<sequence length="288" mass="31371">MPSMTKATGRAAKSGQDLANLKQAHAQQNAVWRGALTNLQQRQSELKQQASVDRTVRSLSGQMAKGKPEESYSKAMRYIEAHVARSEAGKGAPSAGSIRQFKSLLNSMHPHRLPSGDRAIFAEQRDQMKTRLDAISTASAPANKSASMPDLRQISLSGASVAGRPEPSLQRATSSATRAGRAPQPAMQRSASAPALRSSNAAEGREIASQKMTWSIVMRNDKVGGSKMMLNEMKNTLDFPKGGKALSQAQRSHFESMLGKIPYQKMTDTDRASCFDLEAQVRQRLREM</sequence>
<evidence type="ECO:0000313" key="2">
    <source>
        <dbReference type="EMBL" id="TPW32135.1"/>
    </source>
</evidence>
<dbReference type="EMBL" id="VHLG01000002">
    <property type="protein sequence ID" value="TPW32135.1"/>
    <property type="molecule type" value="Genomic_DNA"/>
</dbReference>
<dbReference type="Proteomes" id="UP000318801">
    <property type="component" value="Unassembled WGS sequence"/>
</dbReference>
<proteinExistence type="predicted"/>
<accession>A0A506UG58</accession>